<dbReference type="AlphaFoldDB" id="A0A1V6NIR2"/>
<organism evidence="3 4">
    <name type="scientific">Penicillium polonicum</name>
    <dbReference type="NCBI Taxonomy" id="60169"/>
    <lineage>
        <taxon>Eukaryota</taxon>
        <taxon>Fungi</taxon>
        <taxon>Dikarya</taxon>
        <taxon>Ascomycota</taxon>
        <taxon>Pezizomycotina</taxon>
        <taxon>Eurotiomycetes</taxon>
        <taxon>Eurotiomycetidae</taxon>
        <taxon>Eurotiales</taxon>
        <taxon>Aspergillaceae</taxon>
        <taxon>Penicillium</taxon>
    </lineage>
</organism>
<dbReference type="Gene3D" id="3.30.710.10">
    <property type="entry name" value="Potassium Channel Kv1.1, Chain A"/>
    <property type="match status" value="1"/>
</dbReference>
<comment type="caution">
    <text evidence="3">The sequence shown here is derived from an EMBL/GenBank/DDBJ whole genome shotgun (WGS) entry which is preliminary data.</text>
</comment>
<evidence type="ECO:0000256" key="1">
    <source>
        <dbReference type="SAM" id="MobiDB-lite"/>
    </source>
</evidence>
<dbReference type="PANTHER" id="PTHR47843">
    <property type="entry name" value="BTB DOMAIN-CONTAINING PROTEIN-RELATED"/>
    <property type="match status" value="1"/>
</dbReference>
<evidence type="ECO:0000313" key="3">
    <source>
        <dbReference type="EMBL" id="OQD64432.1"/>
    </source>
</evidence>
<evidence type="ECO:0000313" key="4">
    <source>
        <dbReference type="Proteomes" id="UP000191408"/>
    </source>
</evidence>
<proteinExistence type="predicted"/>
<dbReference type="STRING" id="60169.A0A1V6NIR2"/>
<dbReference type="SMART" id="SM00225">
    <property type="entry name" value="BTB"/>
    <property type="match status" value="1"/>
</dbReference>
<evidence type="ECO:0000259" key="2">
    <source>
        <dbReference type="PROSITE" id="PS50097"/>
    </source>
</evidence>
<sequence length="258" mass="28915">MSETSEEAMETSSEEAMEISEPSIEHFATSTLPLFHGPLVKIYIQPSNREYTVSKNLLCGESPVFSAMFEGSFRESQEQTATLQEMEGVISVQSIEALLQWLYLRTIKFDLENPGEQLSAAIELARLADKYEITGIENQTAKYIKDTILHNQHPIVDDGTMLDIINKNTYWLEAGDIISGILLHYGHPVRRALASASVGGFLQGKEYKFAGITQEYPKFGADLLHEVGLALNTLNESHRAIFKDPIGWRGSYLGRDWP</sequence>
<dbReference type="InterPro" id="IPR011333">
    <property type="entry name" value="SKP1/BTB/POZ_sf"/>
</dbReference>
<gene>
    <name evidence="3" type="ORF">PENPOL_c007G08940</name>
</gene>
<feature type="compositionally biased region" description="Acidic residues" evidence="1">
    <location>
        <begin position="1"/>
        <end position="18"/>
    </location>
</feature>
<reference evidence="4" key="1">
    <citation type="journal article" date="2017" name="Nat. Microbiol.">
        <title>Global analysis of biosynthetic gene clusters reveals vast potential of secondary metabolite production in Penicillium species.</title>
        <authorList>
            <person name="Nielsen J.C."/>
            <person name="Grijseels S."/>
            <person name="Prigent S."/>
            <person name="Ji B."/>
            <person name="Dainat J."/>
            <person name="Nielsen K.F."/>
            <person name="Frisvad J.C."/>
            <person name="Workman M."/>
            <person name="Nielsen J."/>
        </authorList>
    </citation>
    <scope>NUCLEOTIDE SEQUENCE [LARGE SCALE GENOMIC DNA]</scope>
    <source>
        <strain evidence="4">IBT 4502</strain>
    </source>
</reference>
<name>A0A1V6NIR2_PENPO</name>
<feature type="domain" description="BTB" evidence="2">
    <location>
        <begin position="40"/>
        <end position="111"/>
    </location>
</feature>
<dbReference type="Pfam" id="PF00651">
    <property type="entry name" value="BTB"/>
    <property type="match status" value="1"/>
</dbReference>
<dbReference type="EMBL" id="MDYM01000007">
    <property type="protein sequence ID" value="OQD64432.1"/>
    <property type="molecule type" value="Genomic_DNA"/>
</dbReference>
<dbReference type="PANTHER" id="PTHR47843:SF2">
    <property type="entry name" value="BTB DOMAIN-CONTAINING PROTEIN"/>
    <property type="match status" value="1"/>
</dbReference>
<accession>A0A1V6NIR2</accession>
<keyword evidence="4" id="KW-1185">Reference proteome</keyword>
<dbReference type="InterPro" id="IPR000210">
    <property type="entry name" value="BTB/POZ_dom"/>
</dbReference>
<feature type="region of interest" description="Disordered" evidence="1">
    <location>
        <begin position="1"/>
        <end position="20"/>
    </location>
</feature>
<protein>
    <recommendedName>
        <fullName evidence="2">BTB domain-containing protein</fullName>
    </recommendedName>
</protein>
<dbReference type="SUPFAM" id="SSF54695">
    <property type="entry name" value="POZ domain"/>
    <property type="match status" value="1"/>
</dbReference>
<dbReference type="PROSITE" id="PS50097">
    <property type="entry name" value="BTB"/>
    <property type="match status" value="1"/>
</dbReference>
<dbReference type="OrthoDB" id="194443at2759"/>
<dbReference type="Proteomes" id="UP000191408">
    <property type="component" value="Unassembled WGS sequence"/>
</dbReference>